<dbReference type="AlphaFoldDB" id="A0A0H2YS46"/>
<keyword evidence="2" id="KW-0449">Lipoprotein</keyword>
<evidence type="ECO:0000313" key="2">
    <source>
        <dbReference type="EMBL" id="ABG83811.1"/>
    </source>
</evidence>
<dbReference type="Proteomes" id="UP000001823">
    <property type="component" value="Chromosome"/>
</dbReference>
<dbReference type="GeneID" id="93000790"/>
<dbReference type="SMART" id="SM00909">
    <property type="entry name" value="Germane"/>
    <property type="match status" value="1"/>
</dbReference>
<feature type="domain" description="GerMN" evidence="1">
    <location>
        <begin position="76"/>
        <end position="163"/>
    </location>
</feature>
<proteinExistence type="predicted"/>
<sequence length="184" mass="20139">MKKGMILLILSSFLLVGCDSIKMDKLAANNNERVKTIANDLIGDIDLSLYFDGTKDEQNPKIEQQEILVDGDEILGQYLIQALIQGPSQKGSLAPILPKDTKLLSFDIKDDIAIINLSKEAIVNMSATKEQATLEGIIATITQIPSINKINILVDNQMVDSLGGNFDISKPFGKEDIPNLKINN</sequence>
<evidence type="ECO:0000259" key="1">
    <source>
        <dbReference type="SMART" id="SM00909"/>
    </source>
</evidence>
<gene>
    <name evidence="2" type="ordered locus">CPF_2931</name>
</gene>
<dbReference type="Pfam" id="PF10646">
    <property type="entry name" value="Germane"/>
    <property type="match status" value="1"/>
</dbReference>
<dbReference type="HOGENOM" id="CLU_080926_3_0_9"/>
<dbReference type="KEGG" id="cpf:CPF_2931"/>
<dbReference type="InterPro" id="IPR019606">
    <property type="entry name" value="GerMN"/>
</dbReference>
<dbReference type="EMBL" id="CP000246">
    <property type="protein sequence ID" value="ABG83811.1"/>
    <property type="molecule type" value="Genomic_DNA"/>
</dbReference>
<name>A0A0H2YS46_CLOP1</name>
<dbReference type="PaxDb" id="195103-CPF_2931"/>
<dbReference type="RefSeq" id="WP_003456832.1">
    <property type="nucleotide sequence ID" value="NC_008261.1"/>
</dbReference>
<organism evidence="2 3">
    <name type="scientific">Clostridium perfringens (strain ATCC 13124 / DSM 756 / JCM 1290 / NCIMB 6125 / NCTC 8237 / Type A)</name>
    <dbReference type="NCBI Taxonomy" id="195103"/>
    <lineage>
        <taxon>Bacteria</taxon>
        <taxon>Bacillati</taxon>
        <taxon>Bacillota</taxon>
        <taxon>Clostridia</taxon>
        <taxon>Eubacteriales</taxon>
        <taxon>Clostridiaceae</taxon>
        <taxon>Clostridium</taxon>
    </lineage>
</organism>
<accession>A0A0H2YS46</accession>
<protein>
    <submittedName>
        <fullName evidence="2">Lipoprotein</fullName>
    </submittedName>
</protein>
<evidence type="ECO:0000313" key="3">
    <source>
        <dbReference type="Proteomes" id="UP000001823"/>
    </source>
</evidence>
<reference evidence="2 3" key="1">
    <citation type="journal article" date="2006" name="Genome Res.">
        <title>Skewed genomic variability in strains of the toxigenic bacterial pathogen, Clostridium perfringens.</title>
        <authorList>
            <person name="Myers G.S."/>
            <person name="Rasko D.A."/>
            <person name="Cheung J.K."/>
            <person name="Ravel J."/>
            <person name="Seshadri R."/>
            <person name="Deboy R.T."/>
            <person name="Ren Q."/>
            <person name="Varga J."/>
            <person name="Awad M.M."/>
            <person name="Brinkac L.M."/>
            <person name="Daugherty S.C."/>
            <person name="Haft D.H."/>
            <person name="Dodson R.J."/>
            <person name="Madupu R."/>
            <person name="Nelson W.C."/>
            <person name="Rosovitz M.J."/>
            <person name="Sullivan S.A."/>
            <person name="Khouri H."/>
            <person name="Dimitrov G.I."/>
            <person name="Watkins K.L."/>
            <person name="Mulligan S."/>
            <person name="Benton J."/>
            <person name="Radune D."/>
            <person name="Fisher D.J."/>
            <person name="Atkins H.S."/>
            <person name="Hiscox T."/>
            <person name="Jost B.H."/>
            <person name="Billington S.J."/>
            <person name="Songer J.G."/>
            <person name="McClane B.A."/>
            <person name="Titball R.W."/>
            <person name="Rood J.I."/>
            <person name="Melville S.B."/>
            <person name="Paulsen I.T."/>
        </authorList>
    </citation>
    <scope>NUCLEOTIDE SEQUENCE [LARGE SCALE GENOMIC DNA]</scope>
    <source>
        <strain evidence="3">ATCC 13124 / DSM 756 / JCM 1290 / NCIMB 6125 / NCTC 8237 / S 107 / Type A</strain>
    </source>
</reference>
<dbReference type="PROSITE" id="PS51257">
    <property type="entry name" value="PROKAR_LIPOPROTEIN"/>
    <property type="match status" value="1"/>
</dbReference>
<keyword evidence="3" id="KW-1185">Reference proteome</keyword>
<dbReference type="eggNOG" id="COG5401">
    <property type="taxonomic scope" value="Bacteria"/>
</dbReference>
<dbReference type="STRING" id="195103.CPF_2931"/>